<dbReference type="EMBL" id="OCMT01000002">
    <property type="protein sequence ID" value="SOD13950.1"/>
    <property type="molecule type" value="Genomic_DNA"/>
</dbReference>
<organism evidence="1 2">
    <name type="scientific">Pedobacter xixiisoli</name>
    <dbReference type="NCBI Taxonomy" id="1476464"/>
    <lineage>
        <taxon>Bacteria</taxon>
        <taxon>Pseudomonadati</taxon>
        <taxon>Bacteroidota</taxon>
        <taxon>Sphingobacteriia</taxon>
        <taxon>Sphingobacteriales</taxon>
        <taxon>Sphingobacteriaceae</taxon>
        <taxon>Pedobacter</taxon>
    </lineage>
</organism>
<sequence length="98" mass="10979">MNRCPFLNQLRYCYASAQISAEGQNVSIRFDQELNIENGTDALRFILMPLCELAEIDCSYIVSIYTPSMVYLPCQLKLGKGEINIAPHPSFGTIEKAS</sequence>
<proteinExistence type="predicted"/>
<name>A0A285ZWE1_9SPHI</name>
<protein>
    <submittedName>
        <fullName evidence="1">Uncharacterized protein</fullName>
    </submittedName>
</protein>
<dbReference type="OrthoDB" id="9931319at2"/>
<gene>
    <name evidence="1" type="ORF">SAMN06297358_1324</name>
</gene>
<evidence type="ECO:0000313" key="2">
    <source>
        <dbReference type="Proteomes" id="UP000219281"/>
    </source>
</evidence>
<dbReference type="Proteomes" id="UP000219281">
    <property type="component" value="Unassembled WGS sequence"/>
</dbReference>
<evidence type="ECO:0000313" key="1">
    <source>
        <dbReference type="EMBL" id="SOD13950.1"/>
    </source>
</evidence>
<dbReference type="RefSeq" id="WP_138765769.1">
    <property type="nucleotide sequence ID" value="NZ_OCMT01000002.1"/>
</dbReference>
<keyword evidence="2" id="KW-1185">Reference proteome</keyword>
<reference evidence="2" key="1">
    <citation type="submission" date="2017-09" db="EMBL/GenBank/DDBJ databases">
        <authorList>
            <person name="Varghese N."/>
            <person name="Submissions S."/>
        </authorList>
    </citation>
    <scope>NUCLEOTIDE SEQUENCE [LARGE SCALE GENOMIC DNA]</scope>
    <source>
        <strain evidence="2">CGMCC 1.12803</strain>
    </source>
</reference>
<dbReference type="AlphaFoldDB" id="A0A285ZWE1"/>
<accession>A0A285ZWE1</accession>